<name>A0ABN8W383_9BACT</name>
<keyword evidence="3" id="KW-1185">Reference proteome</keyword>
<dbReference type="EMBL" id="OX336137">
    <property type="protein sequence ID" value="CAI2718686.1"/>
    <property type="molecule type" value="Genomic_DNA"/>
</dbReference>
<proteinExistence type="predicted"/>
<gene>
    <name evidence="2" type="ORF">NSPWAT_1827</name>
</gene>
<accession>A0ABN8W383</accession>
<protein>
    <submittedName>
        <fullName evidence="2">Uncharacterized protein</fullName>
    </submittedName>
</protein>
<organism evidence="2 3">
    <name type="scientific">Nitrospina watsonii</name>
    <dbReference type="NCBI Taxonomy" id="1323948"/>
    <lineage>
        <taxon>Bacteria</taxon>
        <taxon>Pseudomonadati</taxon>
        <taxon>Nitrospinota/Tectimicrobiota group</taxon>
        <taxon>Nitrospinota</taxon>
        <taxon>Nitrospinia</taxon>
        <taxon>Nitrospinales</taxon>
        <taxon>Nitrospinaceae</taxon>
        <taxon>Nitrospina</taxon>
    </lineage>
</organism>
<evidence type="ECO:0000256" key="1">
    <source>
        <dbReference type="SAM" id="MobiDB-lite"/>
    </source>
</evidence>
<dbReference type="Proteomes" id="UP001157733">
    <property type="component" value="Chromosome"/>
</dbReference>
<sequence>MPPLLCISRQTEFLGNARTKENHRSPSPQPSPIQGEGVLKVPSPLVGALQSDRLG</sequence>
<reference evidence="2 3" key="1">
    <citation type="submission" date="2022-09" db="EMBL/GenBank/DDBJ databases">
        <authorList>
            <person name="Kop L."/>
        </authorList>
    </citation>
    <scope>NUCLEOTIDE SEQUENCE [LARGE SCALE GENOMIC DNA]</scope>
    <source>
        <strain evidence="2 3">347</strain>
    </source>
</reference>
<evidence type="ECO:0000313" key="3">
    <source>
        <dbReference type="Proteomes" id="UP001157733"/>
    </source>
</evidence>
<evidence type="ECO:0000313" key="2">
    <source>
        <dbReference type="EMBL" id="CAI2718686.1"/>
    </source>
</evidence>
<feature type="region of interest" description="Disordered" evidence="1">
    <location>
        <begin position="13"/>
        <end position="55"/>
    </location>
</feature>